<keyword evidence="3" id="KW-1185">Reference proteome</keyword>
<evidence type="ECO:0000313" key="2">
    <source>
        <dbReference type="EMBL" id="EFJ13439.1"/>
    </source>
</evidence>
<name>D8SQC7_SELML</name>
<evidence type="ECO:0000313" key="3">
    <source>
        <dbReference type="Proteomes" id="UP000001514"/>
    </source>
</evidence>
<dbReference type="Proteomes" id="UP000001514">
    <property type="component" value="Unassembled WGS sequence"/>
</dbReference>
<feature type="compositionally biased region" description="Gly residues" evidence="1">
    <location>
        <begin position="31"/>
        <end position="42"/>
    </location>
</feature>
<evidence type="ECO:0000256" key="1">
    <source>
        <dbReference type="SAM" id="MobiDB-lite"/>
    </source>
</evidence>
<gene>
    <name evidence="2" type="ORF">SELMODRAFT_424576</name>
</gene>
<reference evidence="2 3" key="1">
    <citation type="journal article" date="2011" name="Science">
        <title>The Selaginella genome identifies genetic changes associated with the evolution of vascular plants.</title>
        <authorList>
            <person name="Banks J.A."/>
            <person name="Nishiyama T."/>
            <person name="Hasebe M."/>
            <person name="Bowman J.L."/>
            <person name="Gribskov M."/>
            <person name="dePamphilis C."/>
            <person name="Albert V.A."/>
            <person name="Aono N."/>
            <person name="Aoyama T."/>
            <person name="Ambrose B.A."/>
            <person name="Ashton N.W."/>
            <person name="Axtell M.J."/>
            <person name="Barker E."/>
            <person name="Barker M.S."/>
            <person name="Bennetzen J.L."/>
            <person name="Bonawitz N.D."/>
            <person name="Chapple C."/>
            <person name="Cheng C."/>
            <person name="Correa L.G."/>
            <person name="Dacre M."/>
            <person name="DeBarry J."/>
            <person name="Dreyer I."/>
            <person name="Elias M."/>
            <person name="Engstrom E.M."/>
            <person name="Estelle M."/>
            <person name="Feng L."/>
            <person name="Finet C."/>
            <person name="Floyd S.K."/>
            <person name="Frommer W.B."/>
            <person name="Fujita T."/>
            <person name="Gramzow L."/>
            <person name="Gutensohn M."/>
            <person name="Harholt J."/>
            <person name="Hattori M."/>
            <person name="Heyl A."/>
            <person name="Hirai T."/>
            <person name="Hiwatashi Y."/>
            <person name="Ishikawa M."/>
            <person name="Iwata M."/>
            <person name="Karol K.G."/>
            <person name="Koehler B."/>
            <person name="Kolukisaoglu U."/>
            <person name="Kubo M."/>
            <person name="Kurata T."/>
            <person name="Lalonde S."/>
            <person name="Li K."/>
            <person name="Li Y."/>
            <person name="Litt A."/>
            <person name="Lyons E."/>
            <person name="Manning G."/>
            <person name="Maruyama T."/>
            <person name="Michael T.P."/>
            <person name="Mikami K."/>
            <person name="Miyazaki S."/>
            <person name="Morinaga S."/>
            <person name="Murata T."/>
            <person name="Mueller-Roeber B."/>
            <person name="Nelson D.R."/>
            <person name="Obara M."/>
            <person name="Oguri Y."/>
            <person name="Olmstead R.G."/>
            <person name="Onodera N."/>
            <person name="Petersen B.L."/>
            <person name="Pils B."/>
            <person name="Prigge M."/>
            <person name="Rensing S.A."/>
            <person name="Riano-Pachon D.M."/>
            <person name="Roberts A.W."/>
            <person name="Sato Y."/>
            <person name="Scheller H.V."/>
            <person name="Schulz B."/>
            <person name="Schulz C."/>
            <person name="Shakirov E.V."/>
            <person name="Shibagaki N."/>
            <person name="Shinohara N."/>
            <person name="Shippen D.E."/>
            <person name="Soerensen I."/>
            <person name="Sotooka R."/>
            <person name="Sugimoto N."/>
            <person name="Sugita M."/>
            <person name="Sumikawa N."/>
            <person name="Tanurdzic M."/>
            <person name="Theissen G."/>
            <person name="Ulvskov P."/>
            <person name="Wakazuki S."/>
            <person name="Weng J.K."/>
            <person name="Willats W.W."/>
            <person name="Wipf D."/>
            <person name="Wolf P.G."/>
            <person name="Yang L."/>
            <person name="Zimmer A.D."/>
            <person name="Zhu Q."/>
            <person name="Mitros T."/>
            <person name="Hellsten U."/>
            <person name="Loque D."/>
            <person name="Otillar R."/>
            <person name="Salamov A."/>
            <person name="Schmutz J."/>
            <person name="Shapiro H."/>
            <person name="Lindquist E."/>
            <person name="Lucas S."/>
            <person name="Rokhsar D."/>
            <person name="Grigoriev I.V."/>
        </authorList>
    </citation>
    <scope>NUCLEOTIDE SEQUENCE [LARGE SCALE GENOMIC DNA]</scope>
</reference>
<dbReference type="AlphaFoldDB" id="D8SQC7"/>
<dbReference type="InParanoid" id="D8SQC7"/>
<sequence>MVDPNPGVSMQEPDGSRERGNAEASYSTGEAAGGSAIGGGVELSGKNEAPSAIGGGADLGGGNGGHATAPKGHRNEVVTMLEANTILNERVHETIVQAQKRTINKVLGEMAWKGSQHLEIPLCHLKQSHWVCSAYDLNMAIYTSFTKERELYPWYLELWRQMPSSPFELNLYLKCHPGTFGGSGDASKIEMRFILSRPKTNEWRTQLKTLLPHLILQQLLIPQILLPLLVQPRLLEIYEDVEETSQHSIRRRINAFFPSLPTATEDDLQELSSLASHKQVRTLSPTGSVGNVEILIGDYFQLSNNVS</sequence>
<feature type="compositionally biased region" description="Gly residues" evidence="1">
    <location>
        <begin position="53"/>
        <end position="65"/>
    </location>
</feature>
<accession>D8SQC7</accession>
<feature type="region of interest" description="Disordered" evidence="1">
    <location>
        <begin position="1"/>
        <end position="74"/>
    </location>
</feature>
<protein>
    <submittedName>
        <fullName evidence="2">Uncharacterized protein</fullName>
    </submittedName>
</protein>
<dbReference type="HOGENOM" id="CLU_889653_0_0_1"/>
<dbReference type="EMBL" id="GL377633">
    <property type="protein sequence ID" value="EFJ13439.1"/>
    <property type="molecule type" value="Genomic_DNA"/>
</dbReference>
<dbReference type="Gramene" id="EFJ13439">
    <property type="protein sequence ID" value="EFJ13439"/>
    <property type="gene ID" value="SELMODRAFT_424576"/>
</dbReference>
<dbReference type="KEGG" id="smo:SELMODRAFT_424576"/>
<organism evidence="3">
    <name type="scientific">Selaginella moellendorffii</name>
    <name type="common">Spikemoss</name>
    <dbReference type="NCBI Taxonomy" id="88036"/>
    <lineage>
        <taxon>Eukaryota</taxon>
        <taxon>Viridiplantae</taxon>
        <taxon>Streptophyta</taxon>
        <taxon>Embryophyta</taxon>
        <taxon>Tracheophyta</taxon>
        <taxon>Lycopodiopsida</taxon>
        <taxon>Selaginellales</taxon>
        <taxon>Selaginellaceae</taxon>
        <taxon>Selaginella</taxon>
    </lineage>
</organism>
<proteinExistence type="predicted"/>